<dbReference type="SUPFAM" id="SSF82771">
    <property type="entry name" value="GIY-YIG endonuclease"/>
    <property type="match status" value="1"/>
</dbReference>
<evidence type="ECO:0000313" key="4">
    <source>
        <dbReference type="Proteomes" id="UP000309488"/>
    </source>
</evidence>
<sequence>MYITYILQSEKSGRFYIGHTEDISKRLFRHNNGMVAATKNKGPWKVVHIEQFETKIQANRRELEIKSKKSRTYVQNLIRNLDGS</sequence>
<dbReference type="Pfam" id="PF01541">
    <property type="entry name" value="GIY-YIG"/>
    <property type="match status" value="1"/>
</dbReference>
<accession>A0A4U1CH04</accession>
<dbReference type="RefSeq" id="WP_136842682.1">
    <property type="nucleotide sequence ID" value="NZ_SWBR01000004.1"/>
</dbReference>
<dbReference type="EMBL" id="SWBR01000004">
    <property type="protein sequence ID" value="TKC06575.1"/>
    <property type="molecule type" value="Genomic_DNA"/>
</dbReference>
<reference evidence="3 4" key="1">
    <citation type="submission" date="2019-04" db="EMBL/GenBank/DDBJ databases">
        <title>Pedobacter sp. RP-3-22 sp. nov., isolated from Arctic soil.</title>
        <authorList>
            <person name="Dahal R.H."/>
            <person name="Kim D.-U."/>
        </authorList>
    </citation>
    <scope>NUCLEOTIDE SEQUENCE [LARGE SCALE GENOMIC DNA]</scope>
    <source>
        <strain evidence="3 4">RP-3-22</strain>
    </source>
</reference>
<dbReference type="InterPro" id="IPR035901">
    <property type="entry name" value="GIY-YIG_endonuc_sf"/>
</dbReference>
<gene>
    <name evidence="3" type="ORF">FA048_15305</name>
</gene>
<name>A0A4U1CH04_9SPHI</name>
<dbReference type="AlphaFoldDB" id="A0A4U1CH04"/>
<proteinExistence type="inferred from homology"/>
<comment type="caution">
    <text evidence="3">The sequence shown here is derived from an EMBL/GenBank/DDBJ whole genome shotgun (WGS) entry which is preliminary data.</text>
</comment>
<dbReference type="PROSITE" id="PS50164">
    <property type="entry name" value="GIY_YIG"/>
    <property type="match status" value="1"/>
</dbReference>
<keyword evidence="4" id="KW-1185">Reference proteome</keyword>
<protein>
    <submittedName>
        <fullName evidence="3">GIY-YIG nuclease family protein</fullName>
    </submittedName>
</protein>
<dbReference type="Gene3D" id="3.40.1440.10">
    <property type="entry name" value="GIY-YIG endonuclease"/>
    <property type="match status" value="1"/>
</dbReference>
<feature type="domain" description="GIY-YIG" evidence="2">
    <location>
        <begin position="1"/>
        <end position="75"/>
    </location>
</feature>
<dbReference type="PANTHER" id="PTHR34477:SF1">
    <property type="entry name" value="UPF0213 PROTEIN YHBQ"/>
    <property type="match status" value="1"/>
</dbReference>
<dbReference type="Proteomes" id="UP000309488">
    <property type="component" value="Unassembled WGS sequence"/>
</dbReference>
<dbReference type="PANTHER" id="PTHR34477">
    <property type="entry name" value="UPF0213 PROTEIN YHBQ"/>
    <property type="match status" value="1"/>
</dbReference>
<organism evidence="3 4">
    <name type="scientific">Pedobacter polaris</name>
    <dbReference type="NCBI Taxonomy" id="2571273"/>
    <lineage>
        <taxon>Bacteria</taxon>
        <taxon>Pseudomonadati</taxon>
        <taxon>Bacteroidota</taxon>
        <taxon>Sphingobacteriia</taxon>
        <taxon>Sphingobacteriales</taxon>
        <taxon>Sphingobacteriaceae</taxon>
        <taxon>Pedobacter</taxon>
    </lineage>
</organism>
<evidence type="ECO:0000313" key="3">
    <source>
        <dbReference type="EMBL" id="TKC06575.1"/>
    </source>
</evidence>
<dbReference type="CDD" id="cd10449">
    <property type="entry name" value="GIY-YIG_SLX1_like"/>
    <property type="match status" value="1"/>
</dbReference>
<comment type="similarity">
    <text evidence="1">Belongs to the UPF0213 family.</text>
</comment>
<evidence type="ECO:0000259" key="2">
    <source>
        <dbReference type="PROSITE" id="PS50164"/>
    </source>
</evidence>
<evidence type="ECO:0000256" key="1">
    <source>
        <dbReference type="ARBA" id="ARBA00007435"/>
    </source>
</evidence>
<dbReference type="OrthoDB" id="677560at2"/>
<dbReference type="InterPro" id="IPR000305">
    <property type="entry name" value="GIY-YIG_endonuc"/>
</dbReference>
<dbReference type="InterPro" id="IPR050190">
    <property type="entry name" value="UPF0213_domain"/>
</dbReference>